<dbReference type="AlphaFoldDB" id="A0A844Z660"/>
<keyword evidence="1" id="KW-0472">Membrane</keyword>
<dbReference type="OrthoDB" id="964123at2"/>
<keyword evidence="1" id="KW-1133">Transmembrane helix</keyword>
<feature type="transmembrane region" description="Helical" evidence="1">
    <location>
        <begin position="56"/>
        <end position="79"/>
    </location>
</feature>
<dbReference type="Proteomes" id="UP000460290">
    <property type="component" value="Unassembled WGS sequence"/>
</dbReference>
<evidence type="ECO:0008006" key="4">
    <source>
        <dbReference type="Google" id="ProtNLM"/>
    </source>
</evidence>
<gene>
    <name evidence="2" type="ORF">GRI35_02780</name>
</gene>
<name>A0A844Z660_9SPHN</name>
<evidence type="ECO:0000256" key="1">
    <source>
        <dbReference type="SAM" id="Phobius"/>
    </source>
</evidence>
<keyword evidence="3" id="KW-1185">Reference proteome</keyword>
<protein>
    <recommendedName>
        <fullName evidence="4">GlsB/YeaQ/YmgE family stress response membrane protein</fullName>
    </recommendedName>
</protein>
<organism evidence="2 3">
    <name type="scientific">Pontixanthobacter aestiaquae</name>
    <dbReference type="NCBI Taxonomy" id="1509367"/>
    <lineage>
        <taxon>Bacteria</taxon>
        <taxon>Pseudomonadati</taxon>
        <taxon>Pseudomonadota</taxon>
        <taxon>Alphaproteobacteria</taxon>
        <taxon>Sphingomonadales</taxon>
        <taxon>Erythrobacteraceae</taxon>
        <taxon>Pontixanthobacter</taxon>
    </lineage>
</organism>
<evidence type="ECO:0000313" key="2">
    <source>
        <dbReference type="EMBL" id="MXO82300.1"/>
    </source>
</evidence>
<feature type="transmembrane region" description="Helical" evidence="1">
    <location>
        <begin position="33"/>
        <end position="49"/>
    </location>
</feature>
<dbReference type="EMBL" id="WTYZ01000001">
    <property type="protein sequence ID" value="MXO82300.1"/>
    <property type="molecule type" value="Genomic_DNA"/>
</dbReference>
<keyword evidence="1" id="KW-0812">Transmembrane</keyword>
<sequence length="87" mass="8703">MMGLVILLAVGAILGWLSSIVLAVHNGRATAVYVAASIAGALAAGLSVAPSSLIEAIAPVSVLFGALGAVIALVLTHLVREQLPDNY</sequence>
<accession>A0A844Z660</accession>
<dbReference type="RefSeq" id="WP_160612678.1">
    <property type="nucleotide sequence ID" value="NZ_JAUFQM010000001.1"/>
</dbReference>
<evidence type="ECO:0000313" key="3">
    <source>
        <dbReference type="Proteomes" id="UP000460290"/>
    </source>
</evidence>
<comment type="caution">
    <text evidence="2">The sequence shown here is derived from an EMBL/GenBank/DDBJ whole genome shotgun (WGS) entry which is preliminary data.</text>
</comment>
<proteinExistence type="predicted"/>
<reference evidence="2 3" key="1">
    <citation type="submission" date="2019-12" db="EMBL/GenBank/DDBJ databases">
        <title>Genomic-based taxomic classification of the family Erythrobacteraceae.</title>
        <authorList>
            <person name="Xu L."/>
        </authorList>
    </citation>
    <scope>NUCLEOTIDE SEQUENCE [LARGE SCALE GENOMIC DNA]</scope>
    <source>
        <strain evidence="2 3">KCTC 42006</strain>
    </source>
</reference>